<dbReference type="EC" id="1.4.3.19" evidence="5"/>
<name>A0ABV8VVW9_9BACI</name>
<reference evidence="8" key="1">
    <citation type="journal article" date="2019" name="Int. J. Syst. Evol. Microbiol.">
        <title>The Global Catalogue of Microorganisms (GCM) 10K type strain sequencing project: providing services to taxonomists for standard genome sequencing and annotation.</title>
        <authorList>
            <consortium name="The Broad Institute Genomics Platform"/>
            <consortium name="The Broad Institute Genome Sequencing Center for Infectious Disease"/>
            <person name="Wu L."/>
            <person name="Ma J."/>
        </authorList>
    </citation>
    <scope>NUCLEOTIDE SEQUENCE [LARGE SCALE GENOMIC DNA]</scope>
    <source>
        <strain evidence="8">KACC 14058</strain>
    </source>
</reference>
<comment type="pathway">
    <text evidence="1">Cofactor biosynthesis; thiamine diphosphate biosynthesis.</text>
</comment>
<sequence length="372" mass="40718">MVTKHVDCIVIGGGVIGCSIAYELSKRSYRVLLLEKEWIGSGASNAAAGMLGAQSECKKDSPLFQLAKESRAMYPSVQEELKEKSGIDIQFNQNGILKLAYTEEQLKEWQGVAILQQKLGEDAHVMSVKEIMLKEKHLASCFLGGIYLPNDGQVSAPHVTKAYAKACENNGVIIYEHSPVTSLIEESNEVIGVKVKQDVYYSDHVIMATGKDPIVTSKFLHDMIPVKGECISVKTETPVIQSTIFGPKCYLVPKQNGKIIIGATSVPNVTDQGVSVKAIAHLLHHACELIPSLQEARVENYWSGIRPLTKDENPYIGAIPNKKGLYIATGHYRNGILLAPITGKIIADMIEKKSLASYLSAFSIQREVSMSM</sequence>
<dbReference type="Gene3D" id="3.30.9.10">
    <property type="entry name" value="D-Amino Acid Oxidase, subunit A, domain 2"/>
    <property type="match status" value="1"/>
</dbReference>
<comment type="catalytic activity">
    <reaction evidence="4">
        <text>glycine + O2 + H2O = glyoxylate + H2O2 + NH4(+)</text>
        <dbReference type="Rhea" id="RHEA:11532"/>
        <dbReference type="ChEBI" id="CHEBI:15377"/>
        <dbReference type="ChEBI" id="CHEBI:15379"/>
        <dbReference type="ChEBI" id="CHEBI:16240"/>
        <dbReference type="ChEBI" id="CHEBI:28938"/>
        <dbReference type="ChEBI" id="CHEBI:36655"/>
        <dbReference type="ChEBI" id="CHEBI:57305"/>
        <dbReference type="EC" id="1.4.3.19"/>
    </reaction>
</comment>
<dbReference type="EMBL" id="JBHSDV010000004">
    <property type="protein sequence ID" value="MFC4388673.1"/>
    <property type="molecule type" value="Genomic_DNA"/>
</dbReference>
<evidence type="ECO:0000313" key="8">
    <source>
        <dbReference type="Proteomes" id="UP001595880"/>
    </source>
</evidence>
<dbReference type="PROSITE" id="PS51257">
    <property type="entry name" value="PROKAR_LIPOPROTEIN"/>
    <property type="match status" value="1"/>
</dbReference>
<gene>
    <name evidence="7" type="primary">thiO</name>
    <name evidence="7" type="ORF">ACFOZ1_12810</name>
</gene>
<proteinExistence type="predicted"/>
<dbReference type="SUPFAM" id="SSF51905">
    <property type="entry name" value="FAD/NAD(P)-binding domain"/>
    <property type="match status" value="1"/>
</dbReference>
<evidence type="ECO:0000256" key="3">
    <source>
        <dbReference type="ARBA" id="ARBA00023002"/>
    </source>
</evidence>
<dbReference type="PANTHER" id="PTHR13847:SF289">
    <property type="entry name" value="GLYCINE OXIDASE"/>
    <property type="match status" value="1"/>
</dbReference>
<dbReference type="Pfam" id="PF01266">
    <property type="entry name" value="DAO"/>
    <property type="match status" value="1"/>
</dbReference>
<evidence type="ECO:0000256" key="1">
    <source>
        <dbReference type="ARBA" id="ARBA00004948"/>
    </source>
</evidence>
<dbReference type="InterPro" id="IPR036188">
    <property type="entry name" value="FAD/NAD-bd_sf"/>
</dbReference>
<dbReference type="Gene3D" id="3.50.50.60">
    <property type="entry name" value="FAD/NAD(P)-binding domain"/>
    <property type="match status" value="1"/>
</dbReference>
<feature type="domain" description="FAD dependent oxidoreductase" evidence="6">
    <location>
        <begin position="7"/>
        <end position="349"/>
    </location>
</feature>
<evidence type="ECO:0000313" key="7">
    <source>
        <dbReference type="EMBL" id="MFC4388673.1"/>
    </source>
</evidence>
<keyword evidence="8" id="KW-1185">Reference proteome</keyword>
<dbReference type="PANTHER" id="PTHR13847">
    <property type="entry name" value="SARCOSINE DEHYDROGENASE-RELATED"/>
    <property type="match status" value="1"/>
</dbReference>
<evidence type="ECO:0000256" key="4">
    <source>
        <dbReference type="ARBA" id="ARBA00049872"/>
    </source>
</evidence>
<dbReference type="Proteomes" id="UP001595880">
    <property type="component" value="Unassembled WGS sequence"/>
</dbReference>
<evidence type="ECO:0000259" key="6">
    <source>
        <dbReference type="Pfam" id="PF01266"/>
    </source>
</evidence>
<dbReference type="InterPro" id="IPR006076">
    <property type="entry name" value="FAD-dep_OxRdtase"/>
</dbReference>
<keyword evidence="2" id="KW-0784">Thiamine biosynthesis</keyword>
<protein>
    <recommendedName>
        <fullName evidence="5">glycine oxidase</fullName>
        <ecNumber evidence="5">1.4.3.19</ecNumber>
    </recommendedName>
</protein>
<dbReference type="RefSeq" id="WP_390199887.1">
    <property type="nucleotide sequence ID" value="NZ_JBHSDV010000004.1"/>
</dbReference>
<evidence type="ECO:0000256" key="5">
    <source>
        <dbReference type="ARBA" id="ARBA00050018"/>
    </source>
</evidence>
<comment type="caution">
    <text evidence="7">The sequence shown here is derived from an EMBL/GenBank/DDBJ whole genome shotgun (WGS) entry which is preliminary data.</text>
</comment>
<dbReference type="NCBIfam" id="TIGR02352">
    <property type="entry name" value="thiamin_ThiO"/>
    <property type="match status" value="1"/>
</dbReference>
<dbReference type="GO" id="GO:0043799">
    <property type="term" value="F:glycine oxidase activity"/>
    <property type="evidence" value="ECO:0007669"/>
    <property type="project" value="UniProtKB-EC"/>
</dbReference>
<organism evidence="7 8">
    <name type="scientific">Gracilibacillus marinus</name>
    <dbReference type="NCBI Taxonomy" id="630535"/>
    <lineage>
        <taxon>Bacteria</taxon>
        <taxon>Bacillati</taxon>
        <taxon>Bacillota</taxon>
        <taxon>Bacilli</taxon>
        <taxon>Bacillales</taxon>
        <taxon>Bacillaceae</taxon>
        <taxon>Gracilibacillus</taxon>
    </lineage>
</organism>
<dbReference type="SUPFAM" id="SSF54373">
    <property type="entry name" value="FAD-linked reductases, C-terminal domain"/>
    <property type="match status" value="1"/>
</dbReference>
<accession>A0ABV8VVW9</accession>
<evidence type="ECO:0000256" key="2">
    <source>
        <dbReference type="ARBA" id="ARBA00022977"/>
    </source>
</evidence>
<keyword evidence="3 7" id="KW-0560">Oxidoreductase</keyword>
<dbReference type="InterPro" id="IPR012727">
    <property type="entry name" value="Gly_oxidase_ThiO"/>
</dbReference>